<organism evidence="2">
    <name type="scientific">Dyadobacter sp. 676</name>
    <dbReference type="NCBI Taxonomy" id="3088362"/>
    <lineage>
        <taxon>Bacteria</taxon>
        <taxon>Pseudomonadati</taxon>
        <taxon>Bacteroidota</taxon>
        <taxon>Cytophagia</taxon>
        <taxon>Cytophagales</taxon>
        <taxon>Spirosomataceae</taxon>
        <taxon>Dyadobacter</taxon>
    </lineage>
</organism>
<accession>A0AAU8FJD7</accession>
<feature type="transmembrane region" description="Helical" evidence="1">
    <location>
        <begin position="6"/>
        <end position="29"/>
    </location>
</feature>
<evidence type="ECO:0000256" key="1">
    <source>
        <dbReference type="SAM" id="Phobius"/>
    </source>
</evidence>
<keyword evidence="1" id="KW-1133">Transmembrane helix</keyword>
<proteinExistence type="predicted"/>
<dbReference type="AlphaFoldDB" id="A0AAU8FJD7"/>
<reference evidence="2" key="1">
    <citation type="submission" date="2024-06" db="EMBL/GenBank/DDBJ databases">
        <title>Sequencing and assembly of the genome of Dyadobacter sp. strain 676, a symbiont of Cyamopsis tetragonoloba.</title>
        <authorList>
            <person name="Guro P."/>
            <person name="Sazanova A."/>
            <person name="Kuznetsova I."/>
            <person name="Belimov A."/>
            <person name="Safronova V."/>
        </authorList>
    </citation>
    <scope>NUCLEOTIDE SEQUENCE</scope>
    <source>
        <strain evidence="2">676</strain>
    </source>
</reference>
<sequence>MEILAIRIGQLLLILSLLLLILGGLWFALRFRRVMLLLAGRDIKEGQVADAVVLLAEEHPASRFQGEAYYTFQVHVKPARGRNFVTEVHVSSEHLPRVPQAGDRVSVKYNYTGRRRTVVLNLDSIGSEQPRRLGEDIN</sequence>
<evidence type="ECO:0000313" key="2">
    <source>
        <dbReference type="EMBL" id="XCH23819.1"/>
    </source>
</evidence>
<keyword evidence="1" id="KW-0472">Membrane</keyword>
<dbReference type="EMBL" id="CP159289">
    <property type="protein sequence ID" value="XCH23819.1"/>
    <property type="molecule type" value="Genomic_DNA"/>
</dbReference>
<keyword evidence="1" id="KW-0812">Transmembrane</keyword>
<evidence type="ECO:0008006" key="3">
    <source>
        <dbReference type="Google" id="ProtNLM"/>
    </source>
</evidence>
<gene>
    <name evidence="2" type="ORF">ABV298_26465</name>
</gene>
<protein>
    <recommendedName>
        <fullName evidence="3">DUF3592 domain-containing protein</fullName>
    </recommendedName>
</protein>
<dbReference type="RefSeq" id="WP_353719143.1">
    <property type="nucleotide sequence ID" value="NZ_CP159289.1"/>
</dbReference>
<name>A0AAU8FJD7_9BACT</name>